<sequence length="153" mass="16796">MWFEKGDIELQDGGTQLRWGKGFFRAWIVLSILWVALAVLAFGPSTYAALWNAPKYEISFGSGQKITLDMSKSHGDLATALDDVIQREPNANLKTGPIPDRNEILDHFGARYSTPGDKAVTAWSVTWLPPVGLLMLGCAIAWVASGFRRSSVV</sequence>
<gene>
    <name evidence="2" type="ORF">XF5B_48300</name>
    <name evidence="3" type="ORF">XF6B_47920</name>
</gene>
<dbReference type="EMBL" id="AP023096">
    <property type="protein sequence ID" value="BCE65993.1"/>
    <property type="molecule type" value="Genomic_DNA"/>
</dbReference>
<dbReference type="RefSeq" id="WP_182868833.1">
    <property type="nucleotide sequence ID" value="NZ_AP022638.1"/>
</dbReference>
<feature type="transmembrane region" description="Helical" evidence="1">
    <location>
        <begin position="26"/>
        <end position="50"/>
    </location>
</feature>
<dbReference type="EMBL" id="AP023095">
    <property type="protein sequence ID" value="BCE57318.1"/>
    <property type="molecule type" value="Genomic_DNA"/>
</dbReference>
<evidence type="ECO:0000313" key="2">
    <source>
        <dbReference type="EMBL" id="BCE57318.1"/>
    </source>
</evidence>
<evidence type="ECO:0000313" key="3">
    <source>
        <dbReference type="EMBL" id="BCE65993.1"/>
    </source>
</evidence>
<proteinExistence type="predicted"/>
<reference evidence="3" key="2">
    <citation type="submission" date="2020-05" db="EMBL/GenBank/DDBJ databases">
        <title>Complete genome sequence of Bradyrhizobium diazoefficiens XF6 isolated from soybean nodule.</title>
        <authorList>
            <person name="Noda R."/>
            <person name="Kakizaki K."/>
            <person name="Minamisawa K."/>
        </authorList>
    </citation>
    <scope>NUCLEOTIDE SEQUENCE</scope>
    <source>
        <strain evidence="3">XF6</strain>
    </source>
</reference>
<keyword evidence="1" id="KW-1133">Transmembrane helix</keyword>
<keyword evidence="1" id="KW-0812">Transmembrane</keyword>
<dbReference type="AlphaFoldDB" id="A0A810AQZ2"/>
<accession>A0A810AQZ2</accession>
<keyword evidence="1" id="KW-0472">Membrane</keyword>
<feature type="transmembrane region" description="Helical" evidence="1">
    <location>
        <begin position="127"/>
        <end position="147"/>
    </location>
</feature>
<organism evidence="3">
    <name type="scientific">Bradyrhizobium diazoefficiens</name>
    <dbReference type="NCBI Taxonomy" id="1355477"/>
    <lineage>
        <taxon>Bacteria</taxon>
        <taxon>Pseudomonadati</taxon>
        <taxon>Pseudomonadota</taxon>
        <taxon>Alphaproteobacteria</taxon>
        <taxon>Hyphomicrobiales</taxon>
        <taxon>Nitrobacteraceae</taxon>
        <taxon>Bradyrhizobium</taxon>
    </lineage>
</organism>
<name>A0A810AQZ2_9BRAD</name>
<reference evidence="2" key="1">
    <citation type="submission" date="2020-05" db="EMBL/GenBank/DDBJ databases">
        <title>Complete genome sequence of Bradyrhizobium diazoefficiens XF5 isolated from soybean nodule.</title>
        <authorList>
            <person name="Noda R."/>
            <person name="Kakizaki K."/>
            <person name="Minamisawa K."/>
        </authorList>
    </citation>
    <scope>NUCLEOTIDE SEQUENCE</scope>
    <source>
        <strain evidence="2">XF5</strain>
    </source>
</reference>
<protein>
    <submittedName>
        <fullName evidence="3">Uncharacterized protein</fullName>
    </submittedName>
</protein>
<evidence type="ECO:0000256" key="1">
    <source>
        <dbReference type="SAM" id="Phobius"/>
    </source>
</evidence>